<dbReference type="NCBIfam" id="NF011667">
    <property type="entry name" value="PRK15086.1-3"/>
    <property type="match status" value="1"/>
</dbReference>
<dbReference type="InterPro" id="IPR007441">
    <property type="entry name" value="EutH"/>
</dbReference>
<feature type="transmembrane region" description="Helical" evidence="1">
    <location>
        <begin position="137"/>
        <end position="156"/>
    </location>
</feature>
<feature type="transmembrane region" description="Helical" evidence="1">
    <location>
        <begin position="229"/>
        <end position="250"/>
    </location>
</feature>
<gene>
    <name evidence="2" type="primary">eutH</name>
    <name evidence="2" type="ORF">NE686_04555</name>
</gene>
<keyword evidence="1" id="KW-0812">Transmembrane</keyword>
<dbReference type="Pfam" id="PF04346">
    <property type="entry name" value="EutH"/>
    <property type="match status" value="1"/>
</dbReference>
<feature type="transmembrane region" description="Helical" evidence="1">
    <location>
        <begin position="38"/>
        <end position="60"/>
    </location>
</feature>
<dbReference type="RefSeq" id="WP_256310627.1">
    <property type="nucleotide sequence ID" value="NZ_JANGAC010000003.1"/>
</dbReference>
<dbReference type="EMBL" id="JANGAC010000003">
    <property type="protein sequence ID" value="MCQ4922345.1"/>
    <property type="molecule type" value="Genomic_DNA"/>
</dbReference>
<dbReference type="PIRSF" id="PIRSF019466">
    <property type="entry name" value="EutH"/>
    <property type="match status" value="1"/>
</dbReference>
<keyword evidence="1" id="KW-0472">Membrane</keyword>
<feature type="transmembrane region" description="Helical" evidence="1">
    <location>
        <begin position="270"/>
        <end position="289"/>
    </location>
</feature>
<sequence length="358" mass="38592">MVYIIVAFSIIAGIDKMLNNRFGLGEKFDEGFKALGELALTIIGIYSLSPIIAKYFMFILNPLANLINADPSVFLSSILAVDLGGYTTSIEIAKSEVIGKLNGLILASMLGATISFTIPVAVGLVSKEDFKFFAKGILAGITTLPLGMIVGGAMMNIGFMDIIFNLIPVLIFSIIIILGLLKSPNNMVKIFNIIGKIIIGISTIGLIISIISFMFGYELVPGMIPLEEGVILVIKIGIILSGAYPMFYFLSRKLHRYLSKIGKKFELDQYSILGIFTSLANCIPMLGIYDKMNEKGKVLNAAFIVSGAFTFGGQLGYISSVSPETINPFIVSKLIGGISAIFIATLLIKLEGPKKSKI</sequence>
<proteinExistence type="predicted"/>
<feature type="transmembrane region" description="Helical" evidence="1">
    <location>
        <begin position="330"/>
        <end position="348"/>
    </location>
</feature>
<evidence type="ECO:0000313" key="3">
    <source>
        <dbReference type="Proteomes" id="UP001524478"/>
    </source>
</evidence>
<accession>A0ABT1S798</accession>
<reference evidence="2 3" key="1">
    <citation type="submission" date="2022-06" db="EMBL/GenBank/DDBJ databases">
        <title>Isolation of gut microbiota from human fecal samples.</title>
        <authorList>
            <person name="Pamer E.G."/>
            <person name="Barat B."/>
            <person name="Waligurski E."/>
            <person name="Medina S."/>
            <person name="Paddock L."/>
            <person name="Mostad J."/>
        </authorList>
    </citation>
    <scope>NUCLEOTIDE SEQUENCE [LARGE SCALE GENOMIC DNA]</scope>
    <source>
        <strain evidence="2 3">DFI.7.95</strain>
    </source>
</reference>
<evidence type="ECO:0000256" key="1">
    <source>
        <dbReference type="SAM" id="Phobius"/>
    </source>
</evidence>
<feature type="transmembrane region" description="Helical" evidence="1">
    <location>
        <begin position="301"/>
        <end position="318"/>
    </location>
</feature>
<evidence type="ECO:0000313" key="2">
    <source>
        <dbReference type="EMBL" id="MCQ4922345.1"/>
    </source>
</evidence>
<name>A0ABT1S798_9FIRM</name>
<comment type="caution">
    <text evidence="2">The sequence shown here is derived from an EMBL/GenBank/DDBJ whole genome shotgun (WGS) entry which is preliminary data.</text>
</comment>
<feature type="transmembrane region" description="Helical" evidence="1">
    <location>
        <begin position="162"/>
        <end position="181"/>
    </location>
</feature>
<dbReference type="PANTHER" id="PTHR40089">
    <property type="entry name" value="ETHANOLAMINE UTILIZATION PROTEIN EUTH"/>
    <property type="match status" value="1"/>
</dbReference>
<keyword evidence="3" id="KW-1185">Reference proteome</keyword>
<feature type="transmembrane region" description="Helical" evidence="1">
    <location>
        <begin position="104"/>
        <end position="125"/>
    </location>
</feature>
<organism evidence="2 3">
    <name type="scientific">Tissierella carlieri</name>
    <dbReference type="NCBI Taxonomy" id="689904"/>
    <lineage>
        <taxon>Bacteria</taxon>
        <taxon>Bacillati</taxon>
        <taxon>Bacillota</taxon>
        <taxon>Tissierellia</taxon>
        <taxon>Tissierellales</taxon>
        <taxon>Tissierellaceae</taxon>
        <taxon>Tissierella</taxon>
    </lineage>
</organism>
<dbReference type="Proteomes" id="UP001524478">
    <property type="component" value="Unassembled WGS sequence"/>
</dbReference>
<keyword evidence="1" id="KW-1133">Transmembrane helix</keyword>
<feature type="transmembrane region" description="Helical" evidence="1">
    <location>
        <begin position="193"/>
        <end position="217"/>
    </location>
</feature>
<dbReference type="PANTHER" id="PTHR40089:SF1">
    <property type="entry name" value="ETHANOLAMINE PERMEASE EUTH-RELATED"/>
    <property type="match status" value="1"/>
</dbReference>
<protein>
    <submittedName>
        <fullName evidence="2">Ethanolamine utilization protein EutH</fullName>
    </submittedName>
</protein>